<keyword evidence="2" id="KW-1185">Reference proteome</keyword>
<sequence>MDEQSKCSITEVDQWRTKKRASPNLQVLSGNTQRKVLYIESKGRPSQVFLCYFPSKFYPFFFFWNFKKGLVGAV</sequence>
<protein>
    <submittedName>
        <fullName evidence="1">Uncharacterized protein</fullName>
    </submittedName>
</protein>
<evidence type="ECO:0000313" key="1">
    <source>
        <dbReference type="EMBL" id="TYH76322.1"/>
    </source>
</evidence>
<evidence type="ECO:0000313" key="2">
    <source>
        <dbReference type="Proteomes" id="UP000322667"/>
    </source>
</evidence>
<reference evidence="1 2" key="1">
    <citation type="submission" date="2019-07" db="EMBL/GenBank/DDBJ databases">
        <title>WGS assembly of Gossypium tomentosum.</title>
        <authorList>
            <person name="Chen Z.J."/>
            <person name="Sreedasyam A."/>
            <person name="Ando A."/>
            <person name="Song Q."/>
            <person name="De L."/>
            <person name="Hulse-Kemp A."/>
            <person name="Ding M."/>
            <person name="Ye W."/>
            <person name="Kirkbride R."/>
            <person name="Jenkins J."/>
            <person name="Plott C."/>
            <person name="Lovell J."/>
            <person name="Lin Y.-M."/>
            <person name="Vaughn R."/>
            <person name="Liu B."/>
            <person name="Li W."/>
            <person name="Simpson S."/>
            <person name="Scheffler B."/>
            <person name="Saski C."/>
            <person name="Grover C."/>
            <person name="Hu G."/>
            <person name="Conover J."/>
            <person name="Carlson J."/>
            <person name="Shu S."/>
            <person name="Boston L."/>
            <person name="Williams M."/>
            <person name="Peterson D."/>
            <person name="Mcgee K."/>
            <person name="Jones D."/>
            <person name="Wendel J."/>
            <person name="Stelly D."/>
            <person name="Grimwood J."/>
            <person name="Schmutz J."/>
        </authorList>
    </citation>
    <scope>NUCLEOTIDE SEQUENCE [LARGE SCALE GENOMIC DNA]</scope>
    <source>
        <strain evidence="1">7179.01</strain>
    </source>
</reference>
<accession>A0A5D2LB67</accession>
<gene>
    <name evidence="1" type="ORF">ES332_D04G076900v1</name>
</gene>
<dbReference type="EMBL" id="CM017626">
    <property type="protein sequence ID" value="TYH76322.1"/>
    <property type="molecule type" value="Genomic_DNA"/>
</dbReference>
<dbReference type="Proteomes" id="UP000322667">
    <property type="component" value="Chromosome D04"/>
</dbReference>
<organism evidence="1 2">
    <name type="scientific">Gossypium tomentosum</name>
    <name type="common">Hawaiian cotton</name>
    <name type="synonym">Gossypium sandvicense</name>
    <dbReference type="NCBI Taxonomy" id="34277"/>
    <lineage>
        <taxon>Eukaryota</taxon>
        <taxon>Viridiplantae</taxon>
        <taxon>Streptophyta</taxon>
        <taxon>Embryophyta</taxon>
        <taxon>Tracheophyta</taxon>
        <taxon>Spermatophyta</taxon>
        <taxon>Magnoliopsida</taxon>
        <taxon>eudicotyledons</taxon>
        <taxon>Gunneridae</taxon>
        <taxon>Pentapetalae</taxon>
        <taxon>rosids</taxon>
        <taxon>malvids</taxon>
        <taxon>Malvales</taxon>
        <taxon>Malvaceae</taxon>
        <taxon>Malvoideae</taxon>
        <taxon>Gossypium</taxon>
    </lineage>
</organism>
<proteinExistence type="predicted"/>
<dbReference type="AlphaFoldDB" id="A0A5D2LB67"/>
<name>A0A5D2LB67_GOSTO</name>